<name>G2XQ72_BOTF4</name>
<dbReference type="AlphaFoldDB" id="G2XQ72"/>
<gene>
    <name evidence="1" type="ORF">BofuT4_uP070360.1</name>
</gene>
<dbReference type="Proteomes" id="UP000008177">
    <property type="component" value="Unplaced contigs"/>
</dbReference>
<dbReference type="HOGENOM" id="CLU_3068350_0_0_1"/>
<accession>G2XQ72</accession>
<organism evidence="1 2">
    <name type="scientific">Botryotinia fuckeliana (strain T4)</name>
    <name type="common">Noble rot fungus</name>
    <name type="synonym">Botrytis cinerea</name>
    <dbReference type="NCBI Taxonomy" id="999810"/>
    <lineage>
        <taxon>Eukaryota</taxon>
        <taxon>Fungi</taxon>
        <taxon>Dikarya</taxon>
        <taxon>Ascomycota</taxon>
        <taxon>Pezizomycotina</taxon>
        <taxon>Leotiomycetes</taxon>
        <taxon>Helotiales</taxon>
        <taxon>Sclerotiniaceae</taxon>
        <taxon>Botrytis</taxon>
    </lineage>
</organism>
<sequence length="53" mass="6240">MSRIRSEVQTGWKLLKTHLLRLLQEVSPREKVCIQVLTRSYNHWCDGIGPLYS</sequence>
<protein>
    <submittedName>
        <fullName evidence="1">Uncharacterized protein</fullName>
    </submittedName>
</protein>
<dbReference type="InParanoid" id="G2XQ72"/>
<evidence type="ECO:0000313" key="1">
    <source>
        <dbReference type="EMBL" id="CCD42960.1"/>
    </source>
</evidence>
<evidence type="ECO:0000313" key="2">
    <source>
        <dbReference type="Proteomes" id="UP000008177"/>
    </source>
</evidence>
<proteinExistence type="predicted"/>
<reference evidence="2" key="1">
    <citation type="journal article" date="2011" name="PLoS Genet.">
        <title>Genomic analysis of the necrotrophic fungal pathogens Sclerotinia sclerotiorum and Botrytis cinerea.</title>
        <authorList>
            <person name="Amselem J."/>
            <person name="Cuomo C.A."/>
            <person name="van Kan J.A."/>
            <person name="Viaud M."/>
            <person name="Benito E.P."/>
            <person name="Couloux A."/>
            <person name="Coutinho P.M."/>
            <person name="de Vries R.P."/>
            <person name="Dyer P.S."/>
            <person name="Fillinger S."/>
            <person name="Fournier E."/>
            <person name="Gout L."/>
            <person name="Hahn M."/>
            <person name="Kohn L."/>
            <person name="Lapalu N."/>
            <person name="Plummer K.M."/>
            <person name="Pradier J.M."/>
            <person name="Quevillon E."/>
            <person name="Sharon A."/>
            <person name="Simon A."/>
            <person name="ten Have A."/>
            <person name="Tudzynski B."/>
            <person name="Tudzynski P."/>
            <person name="Wincker P."/>
            <person name="Andrew M."/>
            <person name="Anthouard V."/>
            <person name="Beever R.E."/>
            <person name="Beffa R."/>
            <person name="Benoit I."/>
            <person name="Bouzid O."/>
            <person name="Brault B."/>
            <person name="Chen Z."/>
            <person name="Choquer M."/>
            <person name="Collemare J."/>
            <person name="Cotton P."/>
            <person name="Danchin E.G."/>
            <person name="Da Silva C."/>
            <person name="Gautier A."/>
            <person name="Giraud C."/>
            <person name="Giraud T."/>
            <person name="Gonzalez C."/>
            <person name="Grossetete S."/>
            <person name="Guldener U."/>
            <person name="Henrissat B."/>
            <person name="Howlett B.J."/>
            <person name="Kodira C."/>
            <person name="Kretschmer M."/>
            <person name="Lappartient A."/>
            <person name="Leroch M."/>
            <person name="Levis C."/>
            <person name="Mauceli E."/>
            <person name="Neuveglise C."/>
            <person name="Oeser B."/>
            <person name="Pearson M."/>
            <person name="Poulain J."/>
            <person name="Poussereau N."/>
            <person name="Quesneville H."/>
            <person name="Rascle C."/>
            <person name="Schumacher J."/>
            <person name="Segurens B."/>
            <person name="Sexton A."/>
            <person name="Silva E."/>
            <person name="Sirven C."/>
            <person name="Soanes D.M."/>
            <person name="Talbot N.J."/>
            <person name="Templeton M."/>
            <person name="Yandava C."/>
            <person name="Yarden O."/>
            <person name="Zeng Q."/>
            <person name="Rollins J.A."/>
            <person name="Lebrun M.H."/>
            <person name="Dickman M."/>
        </authorList>
    </citation>
    <scope>NUCLEOTIDE SEQUENCE [LARGE SCALE GENOMIC DNA]</scope>
    <source>
        <strain evidence="2">T4</strain>
    </source>
</reference>
<dbReference type="EMBL" id="FQ790251">
    <property type="protein sequence ID" value="CCD42960.1"/>
    <property type="molecule type" value="Genomic_DNA"/>
</dbReference>